<dbReference type="Proteomes" id="UP001168821">
    <property type="component" value="Unassembled WGS sequence"/>
</dbReference>
<accession>A0AA38M7T6</accession>
<dbReference type="AlphaFoldDB" id="A0AA38M7T6"/>
<dbReference type="EMBL" id="JALNTZ010000007">
    <property type="protein sequence ID" value="KAJ3646581.1"/>
    <property type="molecule type" value="Genomic_DNA"/>
</dbReference>
<evidence type="ECO:0000313" key="2">
    <source>
        <dbReference type="Proteomes" id="UP001168821"/>
    </source>
</evidence>
<reference evidence="1" key="1">
    <citation type="journal article" date="2023" name="G3 (Bethesda)">
        <title>Whole genome assemblies of Zophobas morio and Tenebrio molitor.</title>
        <authorList>
            <person name="Kaur S."/>
            <person name="Stinson S.A."/>
            <person name="diCenzo G.C."/>
        </authorList>
    </citation>
    <scope>NUCLEOTIDE SEQUENCE</scope>
    <source>
        <strain evidence="1">QUZm001</strain>
    </source>
</reference>
<comment type="caution">
    <text evidence="1">The sequence shown here is derived from an EMBL/GenBank/DDBJ whole genome shotgun (WGS) entry which is preliminary data.</text>
</comment>
<evidence type="ECO:0000313" key="1">
    <source>
        <dbReference type="EMBL" id="KAJ3646581.1"/>
    </source>
</evidence>
<organism evidence="1 2">
    <name type="scientific">Zophobas morio</name>
    <dbReference type="NCBI Taxonomy" id="2755281"/>
    <lineage>
        <taxon>Eukaryota</taxon>
        <taxon>Metazoa</taxon>
        <taxon>Ecdysozoa</taxon>
        <taxon>Arthropoda</taxon>
        <taxon>Hexapoda</taxon>
        <taxon>Insecta</taxon>
        <taxon>Pterygota</taxon>
        <taxon>Neoptera</taxon>
        <taxon>Endopterygota</taxon>
        <taxon>Coleoptera</taxon>
        <taxon>Polyphaga</taxon>
        <taxon>Cucujiformia</taxon>
        <taxon>Tenebrionidae</taxon>
        <taxon>Zophobas</taxon>
    </lineage>
</organism>
<gene>
    <name evidence="1" type="ORF">Zmor_024163</name>
</gene>
<proteinExistence type="predicted"/>
<protein>
    <submittedName>
        <fullName evidence="1">Uncharacterized protein</fullName>
    </submittedName>
</protein>
<sequence length="131" mass="14377">MACIQKNKSFSNRLSTIITEARITHKKSIADSKNTKRLYKYIRAQLPGPVGINLRKKDDTGTVVASDIEVAELFANSFSKIFVQEPPNDNMPNVLGVPNAGVIDDVLFSSDAFRKKIDKLKVSKTPGPGSL</sequence>
<keyword evidence="2" id="KW-1185">Reference proteome</keyword>
<name>A0AA38M7T6_9CUCU</name>